<organism evidence="1">
    <name type="scientific">marine metagenome</name>
    <dbReference type="NCBI Taxonomy" id="408172"/>
    <lineage>
        <taxon>unclassified sequences</taxon>
        <taxon>metagenomes</taxon>
        <taxon>ecological metagenomes</taxon>
    </lineage>
</organism>
<name>A0A381TVP3_9ZZZZ</name>
<dbReference type="AlphaFoldDB" id="A0A381TVP3"/>
<gene>
    <name evidence="1" type="ORF">METZ01_LOCUS72969</name>
</gene>
<reference evidence="1" key="1">
    <citation type="submission" date="2018-05" db="EMBL/GenBank/DDBJ databases">
        <authorList>
            <person name="Lanie J.A."/>
            <person name="Ng W.-L."/>
            <person name="Kazmierczak K.M."/>
            <person name="Andrzejewski T.M."/>
            <person name="Davidsen T.M."/>
            <person name="Wayne K.J."/>
            <person name="Tettelin H."/>
            <person name="Glass J.I."/>
            <person name="Rusch D."/>
            <person name="Podicherti R."/>
            <person name="Tsui H.-C.T."/>
            <person name="Winkler M.E."/>
        </authorList>
    </citation>
    <scope>NUCLEOTIDE SEQUENCE</scope>
</reference>
<evidence type="ECO:0000313" key="1">
    <source>
        <dbReference type="EMBL" id="SVA20115.1"/>
    </source>
</evidence>
<accession>A0A381TVP3</accession>
<dbReference type="EMBL" id="UINC01005252">
    <property type="protein sequence ID" value="SVA20115.1"/>
    <property type="molecule type" value="Genomic_DNA"/>
</dbReference>
<protein>
    <submittedName>
        <fullName evidence="1">Uncharacterized protein</fullName>
    </submittedName>
</protein>
<sequence length="112" mass="13000">VFTVDHFLFRKNVNIIKCVLLQIFALTFWFGCSSSEDTRFLYPSEKEMQVRYLCRLPYLDATAPHQPWTESTPDLLIVGQDKAIVYFNNDRSFVLSKDSKVNLPPGKYLCSL</sequence>
<feature type="non-terminal residue" evidence="1">
    <location>
        <position position="1"/>
    </location>
</feature>
<proteinExistence type="predicted"/>